<name>A0A0E9QR14_ANGAN</name>
<dbReference type="EMBL" id="GBXM01089670">
    <property type="protein sequence ID" value="JAH18907.1"/>
    <property type="molecule type" value="Transcribed_RNA"/>
</dbReference>
<accession>A0A0E9QR14</accession>
<reference evidence="1" key="2">
    <citation type="journal article" date="2015" name="Fish Shellfish Immunol.">
        <title>Early steps in the European eel (Anguilla anguilla)-Vibrio vulnificus interaction in the gills: Role of the RtxA13 toxin.</title>
        <authorList>
            <person name="Callol A."/>
            <person name="Pajuelo D."/>
            <person name="Ebbesson L."/>
            <person name="Teles M."/>
            <person name="MacKenzie S."/>
            <person name="Amaro C."/>
        </authorList>
    </citation>
    <scope>NUCLEOTIDE SEQUENCE</scope>
</reference>
<sequence length="30" mass="3345">MEEVKQGINCCCGSVTMERSFILPNKIGEK</sequence>
<reference evidence="1" key="1">
    <citation type="submission" date="2014-11" db="EMBL/GenBank/DDBJ databases">
        <authorList>
            <person name="Amaro Gonzalez C."/>
        </authorList>
    </citation>
    <scope>NUCLEOTIDE SEQUENCE</scope>
</reference>
<proteinExistence type="predicted"/>
<dbReference type="AlphaFoldDB" id="A0A0E9QR14"/>
<organism evidence="1">
    <name type="scientific">Anguilla anguilla</name>
    <name type="common">European freshwater eel</name>
    <name type="synonym">Muraena anguilla</name>
    <dbReference type="NCBI Taxonomy" id="7936"/>
    <lineage>
        <taxon>Eukaryota</taxon>
        <taxon>Metazoa</taxon>
        <taxon>Chordata</taxon>
        <taxon>Craniata</taxon>
        <taxon>Vertebrata</taxon>
        <taxon>Euteleostomi</taxon>
        <taxon>Actinopterygii</taxon>
        <taxon>Neopterygii</taxon>
        <taxon>Teleostei</taxon>
        <taxon>Anguilliformes</taxon>
        <taxon>Anguillidae</taxon>
        <taxon>Anguilla</taxon>
    </lineage>
</organism>
<protein>
    <submittedName>
        <fullName evidence="1">Uncharacterized protein</fullName>
    </submittedName>
</protein>
<evidence type="ECO:0000313" key="1">
    <source>
        <dbReference type="EMBL" id="JAH18907.1"/>
    </source>
</evidence>